<dbReference type="PANTHER" id="PTHR30629">
    <property type="entry name" value="PROPHAGE INTEGRASE"/>
    <property type="match status" value="1"/>
</dbReference>
<evidence type="ECO:0000313" key="10">
    <source>
        <dbReference type="Proteomes" id="UP001157034"/>
    </source>
</evidence>
<reference evidence="10" key="1">
    <citation type="journal article" date="2019" name="Int. J. Syst. Evol. Microbiol.">
        <title>The Global Catalogue of Microorganisms (GCM) 10K type strain sequencing project: providing services to taxonomists for standard genome sequencing and annotation.</title>
        <authorList>
            <consortium name="The Broad Institute Genomics Platform"/>
            <consortium name="The Broad Institute Genome Sequencing Center for Infectious Disease"/>
            <person name="Wu L."/>
            <person name="Ma J."/>
        </authorList>
    </citation>
    <scope>NUCLEOTIDE SEQUENCE [LARGE SCALE GENOMIC DNA]</scope>
    <source>
        <strain evidence="10">NBRC 108894</strain>
    </source>
</reference>
<comment type="caution">
    <text evidence="9">The sequence shown here is derived from an EMBL/GenBank/DDBJ whole genome shotgun (WGS) entry which is preliminary data.</text>
</comment>
<dbReference type="InterPro" id="IPR013762">
    <property type="entry name" value="Integrase-like_cat_sf"/>
</dbReference>
<dbReference type="PANTHER" id="PTHR30629:SF2">
    <property type="entry name" value="PROPHAGE INTEGRASE INTS-RELATED"/>
    <property type="match status" value="1"/>
</dbReference>
<comment type="similarity">
    <text evidence="1">Belongs to the 'phage' integrase family.</text>
</comment>
<feature type="domain" description="Core-binding (CB)" evidence="8">
    <location>
        <begin position="92"/>
        <end position="176"/>
    </location>
</feature>
<dbReference type="SUPFAM" id="SSF56349">
    <property type="entry name" value="DNA breaking-rejoining enzymes"/>
    <property type="match status" value="1"/>
</dbReference>
<organism evidence="9 10">
    <name type="scientific">Pseudolysinimonas kribbensis</name>
    <dbReference type="NCBI Taxonomy" id="433641"/>
    <lineage>
        <taxon>Bacteria</taxon>
        <taxon>Bacillati</taxon>
        <taxon>Actinomycetota</taxon>
        <taxon>Actinomycetes</taxon>
        <taxon>Micrococcales</taxon>
        <taxon>Microbacteriaceae</taxon>
        <taxon>Pseudolysinimonas</taxon>
    </lineage>
</organism>
<dbReference type="Gene3D" id="1.10.443.10">
    <property type="entry name" value="Intergrase catalytic core"/>
    <property type="match status" value="1"/>
</dbReference>
<evidence type="ECO:0000256" key="2">
    <source>
        <dbReference type="ARBA" id="ARBA00022908"/>
    </source>
</evidence>
<dbReference type="Proteomes" id="UP001157034">
    <property type="component" value="Unassembled WGS sequence"/>
</dbReference>
<evidence type="ECO:0000259" key="7">
    <source>
        <dbReference type="PROSITE" id="PS51898"/>
    </source>
</evidence>
<evidence type="ECO:0000256" key="6">
    <source>
        <dbReference type="SAM" id="MobiDB-lite"/>
    </source>
</evidence>
<dbReference type="InterPro" id="IPR050808">
    <property type="entry name" value="Phage_Integrase"/>
</dbReference>
<evidence type="ECO:0000256" key="5">
    <source>
        <dbReference type="PROSITE-ProRule" id="PRU01248"/>
    </source>
</evidence>
<accession>A0ABQ6KE27</accession>
<dbReference type="Gene3D" id="1.10.150.130">
    <property type="match status" value="1"/>
</dbReference>
<name>A0ABQ6KE27_9MICO</name>
<protein>
    <submittedName>
        <fullName evidence="9">Prophage phiRv2 integrase</fullName>
    </submittedName>
</protein>
<dbReference type="EMBL" id="BSVB01000001">
    <property type="protein sequence ID" value="GMA96919.1"/>
    <property type="molecule type" value="Genomic_DNA"/>
</dbReference>
<keyword evidence="2" id="KW-0229">DNA integration</keyword>
<dbReference type="InterPro" id="IPR053876">
    <property type="entry name" value="Phage_int_M"/>
</dbReference>
<evidence type="ECO:0000259" key="8">
    <source>
        <dbReference type="PROSITE" id="PS51900"/>
    </source>
</evidence>
<dbReference type="Pfam" id="PF22022">
    <property type="entry name" value="Phage_int_M"/>
    <property type="match status" value="1"/>
</dbReference>
<keyword evidence="3 5" id="KW-0238">DNA-binding</keyword>
<sequence length="390" mass="42416">MPTRPKATTTDALGRTVPTTRKSWGSVMLLPSGNYRARYVGPDGLKHSAPSTFTTKIDADAWLASQRVAIDRGEWTPATTTASHAAQADRSQTFLDYATKWISTRTNASGEPLRHRTRDEYVRLLATVLQPLADIPLASMKASTVRDWYSELIASGRKTTASRAYGFARSVMATAVRDGLVANNPVEVRGAQNATTGRETVPPTDAELAIIEANMPPQLRAALLIAAWGGLRFGELTELRRRDLIHDDDLIRIRITRAVTRTTSDGFVVGKPKSRAGIRDVALPPSITSDVLDHLRDYAEPGEDGLLFPSKNGGHMGEPELNRSGWYAARAAAGRDDLPWHGLRHYGLTKYAIAGATTRELQDRGGTRPRPPRSAISTPPPTGLPSWPGA</sequence>
<keyword evidence="4" id="KW-0233">DNA recombination</keyword>
<dbReference type="Pfam" id="PF00589">
    <property type="entry name" value="Phage_integrase"/>
    <property type="match status" value="1"/>
</dbReference>
<dbReference type="InterPro" id="IPR058717">
    <property type="entry name" value="Phage_L5_Integrase_N"/>
</dbReference>
<evidence type="ECO:0000256" key="4">
    <source>
        <dbReference type="ARBA" id="ARBA00023172"/>
    </source>
</evidence>
<dbReference type="RefSeq" id="WP_284255397.1">
    <property type="nucleotide sequence ID" value="NZ_BSVB01000001.1"/>
</dbReference>
<dbReference type="PROSITE" id="PS51898">
    <property type="entry name" value="TYR_RECOMBINASE"/>
    <property type="match status" value="1"/>
</dbReference>
<gene>
    <name evidence="9" type="ORF">GCM10025881_37430</name>
</gene>
<proteinExistence type="inferred from homology"/>
<feature type="domain" description="Tyr recombinase" evidence="7">
    <location>
        <begin position="198"/>
        <end position="390"/>
    </location>
</feature>
<evidence type="ECO:0000256" key="1">
    <source>
        <dbReference type="ARBA" id="ARBA00008857"/>
    </source>
</evidence>
<dbReference type="Pfam" id="PF26003">
    <property type="entry name" value="Integrase_N_phage"/>
    <property type="match status" value="1"/>
</dbReference>
<feature type="region of interest" description="Disordered" evidence="6">
    <location>
        <begin position="357"/>
        <end position="390"/>
    </location>
</feature>
<dbReference type="InterPro" id="IPR002104">
    <property type="entry name" value="Integrase_catalytic"/>
</dbReference>
<dbReference type="PROSITE" id="PS51900">
    <property type="entry name" value="CB"/>
    <property type="match status" value="1"/>
</dbReference>
<dbReference type="InterPro" id="IPR011010">
    <property type="entry name" value="DNA_brk_join_enz"/>
</dbReference>
<dbReference type="InterPro" id="IPR010998">
    <property type="entry name" value="Integrase_recombinase_N"/>
</dbReference>
<evidence type="ECO:0000256" key="3">
    <source>
        <dbReference type="ARBA" id="ARBA00023125"/>
    </source>
</evidence>
<evidence type="ECO:0000313" key="9">
    <source>
        <dbReference type="EMBL" id="GMA96919.1"/>
    </source>
</evidence>
<dbReference type="InterPro" id="IPR044068">
    <property type="entry name" value="CB"/>
</dbReference>
<keyword evidence="10" id="KW-1185">Reference proteome</keyword>